<dbReference type="InterPro" id="IPR051065">
    <property type="entry name" value="Ras-related_GTPase"/>
</dbReference>
<dbReference type="EnsemblMetazoa" id="CLYHEMT011265.1">
    <property type="protein sequence ID" value="CLYHEMP011265.1"/>
    <property type="gene ID" value="CLYHEMG011265"/>
</dbReference>
<dbReference type="GeneID" id="136803760"/>
<dbReference type="Gene3D" id="3.40.50.300">
    <property type="entry name" value="P-loop containing nucleotide triphosphate hydrolases"/>
    <property type="match status" value="1"/>
</dbReference>
<dbReference type="AlphaFoldDB" id="A0A7M5V848"/>
<comment type="similarity">
    <text evidence="1">Belongs to the small GTPase superfamily. Ras family.</text>
</comment>
<protein>
    <recommendedName>
        <fullName evidence="2">small monomeric GTPase</fullName>
        <ecNumber evidence="2">3.6.5.2</ecNumber>
    </recommendedName>
</protein>
<comment type="catalytic activity">
    <reaction evidence="4">
        <text>GTP + H2O = GDP + phosphate + H(+)</text>
        <dbReference type="Rhea" id="RHEA:19669"/>
        <dbReference type="ChEBI" id="CHEBI:15377"/>
        <dbReference type="ChEBI" id="CHEBI:15378"/>
        <dbReference type="ChEBI" id="CHEBI:37565"/>
        <dbReference type="ChEBI" id="CHEBI:43474"/>
        <dbReference type="ChEBI" id="CHEBI:58189"/>
        <dbReference type="EC" id="3.6.5.2"/>
    </reaction>
</comment>
<accession>A0A7M5V848</accession>
<feature type="compositionally biased region" description="Basic residues" evidence="5">
    <location>
        <begin position="114"/>
        <end position="128"/>
    </location>
</feature>
<evidence type="ECO:0000256" key="5">
    <source>
        <dbReference type="SAM" id="MobiDB-lite"/>
    </source>
</evidence>
<feature type="region of interest" description="Disordered" evidence="5">
    <location>
        <begin position="1"/>
        <end position="178"/>
    </location>
</feature>
<evidence type="ECO:0000256" key="1">
    <source>
        <dbReference type="ARBA" id="ARBA00008344"/>
    </source>
</evidence>
<dbReference type="Proteomes" id="UP000594262">
    <property type="component" value="Unplaced"/>
</dbReference>
<dbReference type="SMART" id="SM00174">
    <property type="entry name" value="RHO"/>
    <property type="match status" value="1"/>
</dbReference>
<dbReference type="OrthoDB" id="5239715at2759"/>
<proteinExistence type="inferred from homology"/>
<dbReference type="SUPFAM" id="SSF52540">
    <property type="entry name" value="P-loop containing nucleoside triphosphate hydrolases"/>
    <property type="match status" value="1"/>
</dbReference>
<dbReference type="PROSITE" id="PS51421">
    <property type="entry name" value="RAS"/>
    <property type="match status" value="1"/>
</dbReference>
<dbReference type="Pfam" id="PF00071">
    <property type="entry name" value="Ras"/>
    <property type="match status" value="1"/>
</dbReference>
<dbReference type="SMART" id="SM00175">
    <property type="entry name" value="RAB"/>
    <property type="match status" value="1"/>
</dbReference>
<evidence type="ECO:0000256" key="4">
    <source>
        <dbReference type="ARBA" id="ARBA00048098"/>
    </source>
</evidence>
<dbReference type="InterPro" id="IPR027417">
    <property type="entry name" value="P-loop_NTPase"/>
</dbReference>
<dbReference type="GO" id="GO:0003925">
    <property type="term" value="F:G protein activity"/>
    <property type="evidence" value="ECO:0007669"/>
    <property type="project" value="UniProtKB-EC"/>
</dbReference>
<evidence type="ECO:0000256" key="3">
    <source>
        <dbReference type="ARBA" id="ARBA00022801"/>
    </source>
</evidence>
<evidence type="ECO:0000313" key="7">
    <source>
        <dbReference type="Proteomes" id="UP000594262"/>
    </source>
</evidence>
<dbReference type="PROSITE" id="PS51419">
    <property type="entry name" value="RAB"/>
    <property type="match status" value="1"/>
</dbReference>
<organism evidence="6 7">
    <name type="scientific">Clytia hemisphaerica</name>
    <dbReference type="NCBI Taxonomy" id="252671"/>
    <lineage>
        <taxon>Eukaryota</taxon>
        <taxon>Metazoa</taxon>
        <taxon>Cnidaria</taxon>
        <taxon>Hydrozoa</taxon>
        <taxon>Hydroidolina</taxon>
        <taxon>Leptothecata</taxon>
        <taxon>Obeliida</taxon>
        <taxon>Clytiidae</taxon>
        <taxon>Clytia</taxon>
    </lineage>
</organism>
<dbReference type="EC" id="3.6.5.2" evidence="2"/>
<feature type="compositionally biased region" description="Polar residues" evidence="5">
    <location>
        <begin position="146"/>
        <end position="161"/>
    </location>
</feature>
<dbReference type="SMART" id="SM00173">
    <property type="entry name" value="RAS"/>
    <property type="match status" value="1"/>
</dbReference>
<reference evidence="6" key="1">
    <citation type="submission" date="2021-01" db="UniProtKB">
        <authorList>
            <consortium name="EnsemblMetazoa"/>
        </authorList>
    </citation>
    <scope>IDENTIFICATION</scope>
</reference>
<dbReference type="RefSeq" id="XP_066916585.1">
    <property type="nucleotide sequence ID" value="XM_067060484.1"/>
</dbReference>
<evidence type="ECO:0000256" key="2">
    <source>
        <dbReference type="ARBA" id="ARBA00011984"/>
    </source>
</evidence>
<dbReference type="PANTHER" id="PTHR45704">
    <property type="entry name" value="RAS-LIKE FAMILY MEMBER 11"/>
    <property type="match status" value="1"/>
</dbReference>
<keyword evidence="7" id="KW-1185">Reference proteome</keyword>
<sequence length="426" mass="48585">MVAAVRKSAIVPPPQTGQGEGMTGPYFQHNIYNMSSEPHFRSESPIPRSPRFGSLRRRKRIDREYFDDTSEGSDGRTSSDEYESSSNQTSKKMDDNNNTNQKNRKNSHFAFSNVKKKITSTFQRRHSVSMHPPSATVQGKQLPIRRSSTTGNQSPRLLRQSSFDESHTAVHKRKTSLRRQVTMAAVRLHEQSQVSGSNPMLDRILQKSQFQLESSSSTPDIKSHLSLKKTHLKTFKIHILGSKSVGKTALTVRFLTGRYIHEYKSAAEETYTRVMKYEDEEVNVKILINDIESMENDIELGQNSGIMILYSIVDRTSYDYAKFVLNYLSENNITGYYPVMLMGTKRDLSRMRQVDRKESFKVATQYNCTPFDVSSASNRRVTESFHAMFRQIEIRNLLNQNEGIDAPTIVNPPIVARSGKLRYGTA</sequence>
<dbReference type="PRINTS" id="PR00449">
    <property type="entry name" value="RASTRNSFRMNG"/>
</dbReference>
<dbReference type="InterPro" id="IPR001806">
    <property type="entry name" value="Small_GTPase"/>
</dbReference>
<keyword evidence="3" id="KW-0378">Hydrolase</keyword>
<name>A0A7M5V848_9CNID</name>
<evidence type="ECO:0000313" key="6">
    <source>
        <dbReference type="EnsemblMetazoa" id="CLYHEMP011265.1"/>
    </source>
</evidence>
<dbReference type="GO" id="GO:0005525">
    <property type="term" value="F:GTP binding"/>
    <property type="evidence" value="ECO:0007669"/>
    <property type="project" value="InterPro"/>
</dbReference>